<name>A0A5S4EHR4_9PROT</name>
<gene>
    <name evidence="1" type="ORF">ACCUM_2897</name>
</gene>
<sequence length="69" mass="8075">MLKRFVVLKSERAALFKEGDFERILSAGRYYFFDPVNRLSVQSWKLDAPMRDITGEHQGRVSRLPSRAM</sequence>
<dbReference type="EMBL" id="SWAD01000147">
    <property type="protein sequence ID" value="TMQ74821.1"/>
    <property type="molecule type" value="Genomic_DNA"/>
</dbReference>
<proteinExistence type="predicted"/>
<dbReference type="AlphaFoldDB" id="A0A5S4EHR4"/>
<dbReference type="Proteomes" id="UP000306324">
    <property type="component" value="Unassembled WGS sequence"/>
</dbReference>
<keyword evidence="2" id="KW-1185">Reference proteome</keyword>
<evidence type="ECO:0000313" key="2">
    <source>
        <dbReference type="Proteomes" id="UP000306324"/>
    </source>
</evidence>
<evidence type="ECO:0000313" key="1">
    <source>
        <dbReference type="EMBL" id="TMQ74821.1"/>
    </source>
</evidence>
<accession>A0A5S4EHR4</accession>
<protein>
    <submittedName>
        <fullName evidence="1">Uncharacterized protein</fullName>
    </submittedName>
</protein>
<organism evidence="1 2">
    <name type="scientific">Candidatus Accumulibacter phosphatis</name>
    <dbReference type="NCBI Taxonomy" id="327160"/>
    <lineage>
        <taxon>Bacteria</taxon>
        <taxon>Pseudomonadati</taxon>
        <taxon>Pseudomonadota</taxon>
        <taxon>Betaproteobacteria</taxon>
        <taxon>Candidatus Accumulibacter</taxon>
    </lineage>
</organism>
<dbReference type="RefSeq" id="WP_138679053.1">
    <property type="nucleotide sequence ID" value="NZ_SWAD01000147.1"/>
</dbReference>
<reference evidence="1 2" key="1">
    <citation type="submission" date="2019-04" db="EMBL/GenBank/DDBJ databases">
        <title>A novel phosphate-accumulating bacterium identified in bioreactor for phosphate removal from wastewater.</title>
        <authorList>
            <person name="Kotlyarov R.Y."/>
            <person name="Beletsky A.V."/>
            <person name="Kallistova A.Y."/>
            <person name="Dorofeev A.G."/>
            <person name="Nikolaev Y.Y."/>
            <person name="Pimenov N.V."/>
            <person name="Ravin N.V."/>
            <person name="Mardanov A.V."/>
        </authorList>
    </citation>
    <scope>NUCLEOTIDE SEQUENCE [LARGE SCALE GENOMIC DNA]</scope>
    <source>
        <strain evidence="1 2">Bin19</strain>
    </source>
</reference>
<dbReference type="OrthoDB" id="5501731at2"/>
<comment type="caution">
    <text evidence="1">The sequence shown here is derived from an EMBL/GenBank/DDBJ whole genome shotgun (WGS) entry which is preliminary data.</text>
</comment>